<evidence type="ECO:0000256" key="2">
    <source>
        <dbReference type="SAM" id="Phobius"/>
    </source>
</evidence>
<dbReference type="Proteomes" id="UP000494214">
    <property type="component" value="Unassembled WGS sequence"/>
</dbReference>
<keyword evidence="4" id="KW-1185">Reference proteome</keyword>
<evidence type="ECO:0000256" key="1">
    <source>
        <dbReference type="SAM" id="Coils"/>
    </source>
</evidence>
<proteinExistence type="predicted"/>
<keyword evidence="2" id="KW-0472">Membrane</keyword>
<feature type="transmembrane region" description="Helical" evidence="2">
    <location>
        <begin position="674"/>
        <end position="695"/>
    </location>
</feature>
<dbReference type="NCBIfam" id="NF041559">
    <property type="entry name" value="BTH_I2691_fam"/>
    <property type="match status" value="1"/>
</dbReference>
<evidence type="ECO:0000313" key="4">
    <source>
        <dbReference type="Proteomes" id="UP000494214"/>
    </source>
</evidence>
<keyword evidence="2" id="KW-1133">Transmembrane helix</keyword>
<keyword evidence="1" id="KW-0175">Coiled coil</keyword>
<gene>
    <name evidence="3" type="ORF">LMG26690_03173</name>
</gene>
<organism evidence="3 4">
    <name type="scientific">Achromobacter animicus</name>
    <dbReference type="NCBI Taxonomy" id="1389935"/>
    <lineage>
        <taxon>Bacteria</taxon>
        <taxon>Pseudomonadati</taxon>
        <taxon>Pseudomonadota</taxon>
        <taxon>Betaproteobacteria</taxon>
        <taxon>Burkholderiales</taxon>
        <taxon>Alcaligenaceae</taxon>
        <taxon>Achromobacter</taxon>
    </lineage>
</organism>
<evidence type="ECO:0000313" key="3">
    <source>
        <dbReference type="EMBL" id="CAB3710467.1"/>
    </source>
</evidence>
<protein>
    <submittedName>
        <fullName evidence="3">Uncharacterized protein</fullName>
    </submittedName>
</protein>
<dbReference type="EMBL" id="CADIJM010000005">
    <property type="protein sequence ID" value="CAB3710467.1"/>
    <property type="molecule type" value="Genomic_DNA"/>
</dbReference>
<name>A0A6S7AB34_9BURK</name>
<keyword evidence="2" id="KW-0812">Transmembrane</keyword>
<dbReference type="InterPro" id="IPR048126">
    <property type="entry name" value="Toxin_VasX"/>
</dbReference>
<reference evidence="3 4" key="1">
    <citation type="submission" date="2020-04" db="EMBL/GenBank/DDBJ databases">
        <authorList>
            <person name="De Canck E."/>
        </authorList>
    </citation>
    <scope>NUCLEOTIDE SEQUENCE [LARGE SCALE GENOMIC DNA]</scope>
    <source>
        <strain evidence="3 4">LMG 26690</strain>
    </source>
</reference>
<dbReference type="AlphaFoldDB" id="A0A6S7AB34"/>
<feature type="transmembrane region" description="Helical" evidence="2">
    <location>
        <begin position="701"/>
        <end position="725"/>
    </location>
</feature>
<sequence>MAIRFYELDLQTARNDPASVGIAMTEQSLQVDQHVLEYATPTIGDFVSVHGFCSRNHRLNALEGFVRTQTQREQLPNGVLALVLPDPVGLVQEINHQRLGWLRERQAYEVDPLNNYKFFTSESLKRLRELCKVAADNAIAHSPYAAHNGTPGPPVYRDPALERAEQVEHKAEKLLARLDERYDEAARASWERAFEAHKARLQTQVDKLAELYTDQILNNAMFRVAEHHDYDAQNAYSVLGYIRTMELCLSGGITEATPKPDSKGNIRPVTGPSARAWEAWIKDGESIVFKTLLALDKNLMRSLVPTFSNQGELDWNDFGKLYAPVTKIINSNDLGEKLIWPNVQDAIASVLAAYNSAVSRLELKVDAGVRNVATRVNSASLLLYSRTYMTQVAVQMKLGEFYTLMCKQIGEDRNRLAAAIAQATGKAHKQVRSVLTAGVLSLALSDPKLAEQMVEVVLWVEGNANDLRKRFGDVVKDATQQTGEVIGDAARRAGEALSELKVLAGTLEPGARKALAGLQLSASRAAELARSGLRGARSAASIARGTVGSAELLIAVGGTYLLSQGLRKSVEAVDATFGAKHEEAVLAVYSASIGVLGGSIEVAGMTMRASAEQARKVLRAHASSVGAISQLADAGKALARFGGILGAVSGAFDAVAALAAAGRAGDAGGKSARSWYFGAAGLSVTSAGFAVYALYSASTTILSATWVLGPVGWAILAGISAFVFLQLGGEAESSPLERWAYRSHFGLSESDKFDDANSAVSALNAAVLGVDAQVVFGSIVRAVHYEGKAAAMGGAEGGPAVIPKLQYQIVMPRYDVSRVAFKWRLIVKRYSGEQIMASGMHPLGDPKSSEHSIPLQRLDYVPESNAPTSRERTVTAVEEGKETFLIVEGSIELKVSHDIDEARIVLEYLPNIHDSEMIAIVDVSEAK</sequence>
<accession>A0A6S7AB34</accession>
<feature type="coiled-coil region" evidence="1">
    <location>
        <begin position="161"/>
        <end position="188"/>
    </location>
</feature>
<feature type="transmembrane region" description="Helical" evidence="2">
    <location>
        <begin position="638"/>
        <end position="662"/>
    </location>
</feature>